<dbReference type="GO" id="GO:0005524">
    <property type="term" value="F:ATP binding"/>
    <property type="evidence" value="ECO:0007669"/>
    <property type="project" value="UniProtKB-KW"/>
</dbReference>
<comment type="caution">
    <text evidence="11">The sequence shown here is derived from an EMBL/GenBank/DDBJ whole genome shotgun (WGS) entry which is preliminary data.</text>
</comment>
<dbReference type="Gene3D" id="3.40.50.300">
    <property type="entry name" value="P-loop containing nucleotide triphosphate hydrolases"/>
    <property type="match status" value="2"/>
</dbReference>
<dbReference type="InterPro" id="IPR027417">
    <property type="entry name" value="P-loop_NTPase"/>
</dbReference>
<dbReference type="SMART" id="SM00487">
    <property type="entry name" value="DEXDc"/>
    <property type="match status" value="1"/>
</dbReference>
<keyword evidence="3 7" id="KW-0378">Hydrolase</keyword>
<evidence type="ECO:0000259" key="8">
    <source>
        <dbReference type="PROSITE" id="PS51192"/>
    </source>
</evidence>
<dbReference type="InterPro" id="IPR001650">
    <property type="entry name" value="Helicase_C-like"/>
</dbReference>
<keyword evidence="2 7" id="KW-0547">Nucleotide-binding</keyword>
<feature type="short sequence motif" description="Q motif" evidence="6">
    <location>
        <begin position="1"/>
        <end position="24"/>
    </location>
</feature>
<dbReference type="PROSITE" id="PS51195">
    <property type="entry name" value="Q_MOTIF"/>
    <property type="match status" value="1"/>
</dbReference>
<dbReference type="InterPro" id="IPR011545">
    <property type="entry name" value="DEAD/DEAH_box_helicase_dom"/>
</dbReference>
<evidence type="ECO:0000256" key="3">
    <source>
        <dbReference type="ARBA" id="ARBA00022801"/>
    </source>
</evidence>
<evidence type="ECO:0000259" key="9">
    <source>
        <dbReference type="PROSITE" id="PS51194"/>
    </source>
</evidence>
<dbReference type="Proteomes" id="UP001347796">
    <property type="component" value="Unassembled WGS sequence"/>
</dbReference>
<evidence type="ECO:0000256" key="2">
    <source>
        <dbReference type="ARBA" id="ARBA00022741"/>
    </source>
</evidence>
<dbReference type="InterPro" id="IPR014001">
    <property type="entry name" value="Helicase_ATP-bd"/>
</dbReference>
<dbReference type="PROSITE" id="PS51192">
    <property type="entry name" value="HELICASE_ATP_BIND_1"/>
    <property type="match status" value="1"/>
</dbReference>
<dbReference type="EC" id="3.6.4.13" evidence="1"/>
<evidence type="ECO:0000256" key="5">
    <source>
        <dbReference type="ARBA" id="ARBA00022840"/>
    </source>
</evidence>
<evidence type="ECO:0000313" key="11">
    <source>
        <dbReference type="EMBL" id="KAK6195528.1"/>
    </source>
</evidence>
<feature type="domain" description="Helicase ATP-binding" evidence="8">
    <location>
        <begin position="27"/>
        <end position="197"/>
    </location>
</feature>
<proteinExistence type="inferred from homology"/>
<dbReference type="EMBL" id="JAZGQO010000001">
    <property type="protein sequence ID" value="KAK6195528.1"/>
    <property type="molecule type" value="Genomic_DNA"/>
</dbReference>
<gene>
    <name evidence="11" type="ORF">SNE40_000939</name>
</gene>
<dbReference type="AlphaFoldDB" id="A0AAN8KMI2"/>
<feature type="domain" description="DEAD-box RNA helicase Q" evidence="10">
    <location>
        <begin position="1"/>
        <end position="24"/>
    </location>
</feature>
<evidence type="ECO:0000313" key="12">
    <source>
        <dbReference type="Proteomes" id="UP001347796"/>
    </source>
</evidence>
<dbReference type="PROSITE" id="PS51194">
    <property type="entry name" value="HELICASE_CTER"/>
    <property type="match status" value="1"/>
</dbReference>
<dbReference type="InterPro" id="IPR000629">
    <property type="entry name" value="RNA-helicase_DEAD-box_CS"/>
</dbReference>
<dbReference type="PROSITE" id="PS00039">
    <property type="entry name" value="DEAD_ATP_HELICASE"/>
    <property type="match status" value="1"/>
</dbReference>
<sequence>MGLREELLRGIYAYGFEKPSAIQQRAIIPCIKGNDVIVRSPAGMGKTIVHSVACLQKLDLEDVKPQVLVMVPTRELAIATRKVIESVGTYIKPICHACVGGTRVRDDQIQLDNGVHVVVGTPGRSYSMIERNFLRTNNIKLFVLDEADELISKGFKDQIYDIFSNMPTEIQVILLTSTMPTELLEVINKIMKKPIHIRFKNEHTLHPLEKFRHFYISTESEEWKLDTLCDLYETLTITQAVIFCNTRRKVDWLTEKMTHRDFTVSAMHGNTNGKECDKIMREFQGGSTRILIVTDDLNQSIVFTHVRLLINYDLPVKEKYLCRLSHIRCKTGNQIAVNFVIGDDNCVLRDIESFYNTSIEELPMNFADLL</sequence>
<comment type="similarity">
    <text evidence="7">Belongs to the DEAD box helicase family.</text>
</comment>
<keyword evidence="5 7" id="KW-0067">ATP-binding</keyword>
<evidence type="ECO:0000259" key="10">
    <source>
        <dbReference type="PROSITE" id="PS51195"/>
    </source>
</evidence>
<dbReference type="Pfam" id="PF00270">
    <property type="entry name" value="DEAD"/>
    <property type="match status" value="1"/>
</dbReference>
<evidence type="ECO:0000256" key="6">
    <source>
        <dbReference type="PROSITE-ProRule" id="PRU00552"/>
    </source>
</evidence>
<dbReference type="GO" id="GO:0003676">
    <property type="term" value="F:nucleic acid binding"/>
    <property type="evidence" value="ECO:0007669"/>
    <property type="project" value="InterPro"/>
</dbReference>
<dbReference type="GO" id="GO:0003724">
    <property type="term" value="F:RNA helicase activity"/>
    <property type="evidence" value="ECO:0007669"/>
    <property type="project" value="UniProtKB-EC"/>
</dbReference>
<feature type="domain" description="Helicase C-terminal" evidence="9">
    <location>
        <begin position="227"/>
        <end position="370"/>
    </location>
</feature>
<reference evidence="11 12" key="1">
    <citation type="submission" date="2024-01" db="EMBL/GenBank/DDBJ databases">
        <title>The genome of the rayed Mediterranean limpet Patella caerulea (Linnaeus, 1758).</title>
        <authorList>
            <person name="Anh-Thu Weber A."/>
            <person name="Halstead-Nussloch G."/>
        </authorList>
    </citation>
    <scope>NUCLEOTIDE SEQUENCE [LARGE SCALE GENOMIC DNA]</scope>
    <source>
        <strain evidence="11">AATW-2023a</strain>
        <tissue evidence="11">Whole specimen</tissue>
    </source>
</reference>
<evidence type="ECO:0000256" key="7">
    <source>
        <dbReference type="RuleBase" id="RU000492"/>
    </source>
</evidence>
<dbReference type="InterPro" id="IPR014014">
    <property type="entry name" value="RNA_helicase_DEAD_Q_motif"/>
</dbReference>
<dbReference type="GO" id="GO:0016787">
    <property type="term" value="F:hydrolase activity"/>
    <property type="evidence" value="ECO:0007669"/>
    <property type="project" value="UniProtKB-KW"/>
</dbReference>
<dbReference type="SUPFAM" id="SSF52540">
    <property type="entry name" value="P-loop containing nucleoside triphosphate hydrolases"/>
    <property type="match status" value="2"/>
</dbReference>
<organism evidence="11 12">
    <name type="scientific">Patella caerulea</name>
    <name type="common">Rayed Mediterranean limpet</name>
    <dbReference type="NCBI Taxonomy" id="87958"/>
    <lineage>
        <taxon>Eukaryota</taxon>
        <taxon>Metazoa</taxon>
        <taxon>Spiralia</taxon>
        <taxon>Lophotrochozoa</taxon>
        <taxon>Mollusca</taxon>
        <taxon>Gastropoda</taxon>
        <taxon>Patellogastropoda</taxon>
        <taxon>Patelloidea</taxon>
        <taxon>Patellidae</taxon>
        <taxon>Patella</taxon>
    </lineage>
</organism>
<keyword evidence="4 7" id="KW-0347">Helicase</keyword>
<protein>
    <recommendedName>
        <fullName evidence="1">RNA helicase</fullName>
        <ecNumber evidence="1">3.6.4.13</ecNumber>
    </recommendedName>
</protein>
<name>A0AAN8KMI2_PATCE</name>
<dbReference type="Pfam" id="PF00271">
    <property type="entry name" value="Helicase_C"/>
    <property type="match status" value="1"/>
</dbReference>
<keyword evidence="12" id="KW-1185">Reference proteome</keyword>
<evidence type="ECO:0000256" key="4">
    <source>
        <dbReference type="ARBA" id="ARBA00022806"/>
    </source>
</evidence>
<accession>A0AAN8KMI2</accession>
<evidence type="ECO:0000256" key="1">
    <source>
        <dbReference type="ARBA" id="ARBA00012552"/>
    </source>
</evidence>
<dbReference type="PANTHER" id="PTHR47958">
    <property type="entry name" value="ATP-DEPENDENT RNA HELICASE DBP3"/>
    <property type="match status" value="1"/>
</dbReference>